<dbReference type="AGR" id="Xenbase:XB-GENE-998235"/>
<dbReference type="GeneID" id="100125156"/>
<dbReference type="AlphaFoldDB" id="A0A8J0SK97"/>
<evidence type="ECO:0000259" key="9">
    <source>
        <dbReference type="PROSITE" id="PS50280"/>
    </source>
</evidence>
<dbReference type="InterPro" id="IPR011383">
    <property type="entry name" value="N-lys_methylase_SETD6"/>
</dbReference>
<evidence type="ECO:0000256" key="5">
    <source>
        <dbReference type="ARBA" id="ARBA00022691"/>
    </source>
</evidence>
<dbReference type="SUPFAM" id="SSF81822">
    <property type="entry name" value="RuBisCo LSMT C-terminal, substrate-binding domain"/>
    <property type="match status" value="1"/>
</dbReference>
<dbReference type="InterPro" id="IPR036464">
    <property type="entry name" value="Rubisco_LSMT_subst-bd_sf"/>
</dbReference>
<evidence type="ECO:0000256" key="3">
    <source>
        <dbReference type="ARBA" id="ARBA00022603"/>
    </source>
</evidence>
<dbReference type="Pfam" id="PF00856">
    <property type="entry name" value="SET"/>
    <property type="match status" value="1"/>
</dbReference>
<dbReference type="InterPro" id="IPR015353">
    <property type="entry name" value="Rubisco_LSMT_subst-bd"/>
</dbReference>
<evidence type="ECO:0000256" key="2">
    <source>
        <dbReference type="ARBA" id="ARBA00016973"/>
    </source>
</evidence>
<keyword evidence="6" id="KW-0539">Nucleus</keyword>
<evidence type="ECO:0000256" key="1">
    <source>
        <dbReference type="ARBA" id="ARBA00004123"/>
    </source>
</evidence>
<dbReference type="PIRSF" id="PIRSF011771">
    <property type="entry name" value="RMS1_SET"/>
    <property type="match status" value="1"/>
</dbReference>
<dbReference type="GO" id="GO:0005634">
    <property type="term" value="C:nucleus"/>
    <property type="evidence" value="ECO:0007669"/>
    <property type="project" value="UniProtKB-SubCell"/>
</dbReference>
<evidence type="ECO:0000313" key="10">
    <source>
        <dbReference type="Proteomes" id="UP000008143"/>
    </source>
</evidence>
<dbReference type="Xenbase" id="XB-GENE-998235">
    <property type="gene designation" value="setd6"/>
</dbReference>
<reference evidence="11" key="1">
    <citation type="submission" date="2025-08" db="UniProtKB">
        <authorList>
            <consortium name="RefSeq"/>
        </authorList>
    </citation>
    <scope>IDENTIFICATION</scope>
    <source>
        <strain evidence="11">Nigerian</strain>
        <tissue evidence="11">Liver and blood</tissue>
    </source>
</reference>
<feature type="domain" description="SET" evidence="9">
    <location>
        <begin position="77"/>
        <end position="213"/>
    </location>
</feature>
<dbReference type="InterPro" id="IPR001214">
    <property type="entry name" value="SET_dom"/>
</dbReference>
<gene>
    <name evidence="11 12" type="primary">setd6</name>
</gene>
<keyword evidence="3 11" id="KW-0489">Methyltransferase</keyword>
<dbReference type="CTD" id="79918"/>
<evidence type="ECO:0000313" key="12">
    <source>
        <dbReference type="Xenbase" id="XB-GENE-998235"/>
    </source>
</evidence>
<dbReference type="PROSITE" id="PS50280">
    <property type="entry name" value="SET"/>
    <property type="match status" value="1"/>
</dbReference>
<dbReference type="PANTHER" id="PTHR13271:SF34">
    <property type="entry name" value="N-LYSINE METHYLTRANSFERASE SETD6"/>
    <property type="match status" value="1"/>
</dbReference>
<evidence type="ECO:0000313" key="11">
    <source>
        <dbReference type="RefSeq" id="XP_012815939.1"/>
    </source>
</evidence>
<sequence length="402" mass="46585">MECLHVRIYQMGSSYLAFLDLPSYPKTPLGFETLLRKDSLQSCSGWVPLLISLLYEATDSSSHWAPYFGLWPELDPPDMPMFWSEEEQTKLLQGTGILEAVHKDLKNIEKEYNSIVLPFIRRNPEKFCPMKHTLDLYKRLVAFVMAYSFQEPQEEDEEEDIEKDILPPMMVPVADLLNHVAQHNAHLEFTPECLRMITTKSVCAGQELFNTYGQMANWQLLHMYGFAEPHPQNCNETADIQMVTVREAAFQVARTEEDRLEMQKRWDFLCHIEIVGEEGAFVFGLEEVMTEEELKACLKVLCMSTDEFAEYKENDGWEEDEDNDEQTLLTQEISRLPIPWRKLLHLSAELTLKAYTTELSMDEALVNDPTAYAKLSSREQHSLQVQYGQKKILHLLLELTKS</sequence>
<dbReference type="SUPFAM" id="SSF82199">
    <property type="entry name" value="SET domain"/>
    <property type="match status" value="1"/>
</dbReference>
<dbReference type="FunFam" id="3.90.1410.10:FF:000018">
    <property type="entry name" value="N-lysine methyltransferase SETD6 isoform X2"/>
    <property type="match status" value="1"/>
</dbReference>
<organism evidence="10 11">
    <name type="scientific">Xenopus tropicalis</name>
    <name type="common">Western clawed frog</name>
    <name type="synonym">Silurana tropicalis</name>
    <dbReference type="NCBI Taxonomy" id="8364"/>
    <lineage>
        <taxon>Eukaryota</taxon>
        <taxon>Metazoa</taxon>
        <taxon>Chordata</taxon>
        <taxon>Craniata</taxon>
        <taxon>Vertebrata</taxon>
        <taxon>Euteleostomi</taxon>
        <taxon>Amphibia</taxon>
        <taxon>Batrachia</taxon>
        <taxon>Anura</taxon>
        <taxon>Pipoidea</taxon>
        <taxon>Pipidae</taxon>
        <taxon>Xenopodinae</taxon>
        <taxon>Xenopus</taxon>
        <taxon>Silurana</taxon>
    </lineage>
</organism>
<dbReference type="Pfam" id="PF09273">
    <property type="entry name" value="Rubis-subs-bind"/>
    <property type="match status" value="1"/>
</dbReference>
<comment type="subcellular location">
    <subcellularLocation>
        <location evidence="1">Nucleus</location>
    </subcellularLocation>
</comment>
<keyword evidence="10" id="KW-1185">Reference proteome</keyword>
<evidence type="ECO:0000256" key="6">
    <source>
        <dbReference type="ARBA" id="ARBA00023242"/>
    </source>
</evidence>
<dbReference type="CDD" id="cd19178">
    <property type="entry name" value="SET_SETD6"/>
    <property type="match status" value="1"/>
</dbReference>
<keyword evidence="5" id="KW-0949">S-adenosyl-L-methionine</keyword>
<evidence type="ECO:0000256" key="4">
    <source>
        <dbReference type="ARBA" id="ARBA00022679"/>
    </source>
</evidence>
<dbReference type="Proteomes" id="UP000008143">
    <property type="component" value="Chromosome 4"/>
</dbReference>
<accession>A0A8J0SK97</accession>
<name>A0A8J0SK97_XENTR</name>
<dbReference type="InterPro" id="IPR046341">
    <property type="entry name" value="SET_dom_sf"/>
</dbReference>
<dbReference type="OrthoDB" id="341421at2759"/>
<dbReference type="Gene3D" id="3.90.1410.10">
    <property type="entry name" value="set domain protein methyltransferase, domain 1"/>
    <property type="match status" value="1"/>
</dbReference>
<dbReference type="Gene3D" id="3.90.1420.10">
    <property type="entry name" value="Rubisco LSMT, substrate-binding domain"/>
    <property type="match status" value="1"/>
</dbReference>
<evidence type="ECO:0000256" key="8">
    <source>
        <dbReference type="ARBA" id="ARBA00073248"/>
    </source>
</evidence>
<dbReference type="FunFam" id="3.90.1420.10:FF:000002">
    <property type="entry name" value="N-lysine methyltransferase SETD6"/>
    <property type="match status" value="1"/>
</dbReference>
<dbReference type="GO" id="GO:0032259">
    <property type="term" value="P:methylation"/>
    <property type="evidence" value="ECO:0007669"/>
    <property type="project" value="UniProtKB-KW"/>
</dbReference>
<dbReference type="PANTHER" id="PTHR13271">
    <property type="entry name" value="UNCHARACTERIZED PUTATIVE METHYLTRANSFERASE"/>
    <property type="match status" value="1"/>
</dbReference>
<evidence type="ECO:0000256" key="7">
    <source>
        <dbReference type="ARBA" id="ARBA00030096"/>
    </source>
</evidence>
<proteinExistence type="predicted"/>
<dbReference type="RefSeq" id="XP_012815939.1">
    <property type="nucleotide sequence ID" value="XM_012960485.2"/>
</dbReference>
<keyword evidence="4" id="KW-0808">Transferase</keyword>
<dbReference type="InterPro" id="IPR050600">
    <property type="entry name" value="SETD3_SETD6_MTase"/>
</dbReference>
<dbReference type="GO" id="GO:0016279">
    <property type="term" value="F:protein-lysine N-methyltransferase activity"/>
    <property type="evidence" value="ECO:0007669"/>
    <property type="project" value="InterPro"/>
</dbReference>
<dbReference type="InterPro" id="IPR044430">
    <property type="entry name" value="SETD6_SET"/>
</dbReference>
<protein>
    <recommendedName>
        <fullName evidence="2">N-lysine methyltransferase SETD6</fullName>
    </recommendedName>
    <alternativeName>
        <fullName evidence="8">N-lysine methyltransferase setd6</fullName>
    </alternativeName>
    <alternativeName>
        <fullName evidence="7">SET domain-containing protein 6</fullName>
    </alternativeName>
</protein>